<evidence type="ECO:0008006" key="4">
    <source>
        <dbReference type="Google" id="ProtNLM"/>
    </source>
</evidence>
<gene>
    <name evidence="2" type="ORF">MAR_000939</name>
</gene>
<accession>A0ABY7FEB0</accession>
<feature type="transmembrane region" description="Helical" evidence="1">
    <location>
        <begin position="99"/>
        <end position="121"/>
    </location>
</feature>
<keyword evidence="1" id="KW-0472">Membrane</keyword>
<sequence length="125" mass="13648">MGFNTASVWLKVSVVCLALATLVFVIGFATVSWMSYGGAYGSSDYGLWRHSGCDRSRCWSYKISGYWLDVQGWEVLAMVIGFLIFALKFDDVHAAYGVGWSMGLAIAGAILAFIAGVFLVIELKK</sequence>
<keyword evidence="3" id="KW-1185">Reference proteome</keyword>
<dbReference type="Proteomes" id="UP001164746">
    <property type="component" value="Chromosome 11"/>
</dbReference>
<name>A0ABY7FEB0_MYAAR</name>
<organism evidence="2 3">
    <name type="scientific">Mya arenaria</name>
    <name type="common">Soft-shell clam</name>
    <dbReference type="NCBI Taxonomy" id="6604"/>
    <lineage>
        <taxon>Eukaryota</taxon>
        <taxon>Metazoa</taxon>
        <taxon>Spiralia</taxon>
        <taxon>Lophotrochozoa</taxon>
        <taxon>Mollusca</taxon>
        <taxon>Bivalvia</taxon>
        <taxon>Autobranchia</taxon>
        <taxon>Heteroconchia</taxon>
        <taxon>Euheterodonta</taxon>
        <taxon>Imparidentia</taxon>
        <taxon>Neoheterodontei</taxon>
        <taxon>Myida</taxon>
        <taxon>Myoidea</taxon>
        <taxon>Myidae</taxon>
        <taxon>Mya</taxon>
    </lineage>
</organism>
<reference evidence="2" key="1">
    <citation type="submission" date="2022-11" db="EMBL/GenBank/DDBJ databases">
        <title>Centuries of genome instability and evolution in soft-shell clam transmissible cancer (bioRxiv).</title>
        <authorList>
            <person name="Hart S.F.M."/>
            <person name="Yonemitsu M.A."/>
            <person name="Giersch R.M."/>
            <person name="Beal B.F."/>
            <person name="Arriagada G."/>
            <person name="Davis B.W."/>
            <person name="Ostrander E.A."/>
            <person name="Goff S.P."/>
            <person name="Metzger M.J."/>
        </authorList>
    </citation>
    <scope>NUCLEOTIDE SEQUENCE</scope>
    <source>
        <strain evidence="2">MELC-2E11</strain>
        <tissue evidence="2">Siphon/mantle</tissue>
    </source>
</reference>
<feature type="transmembrane region" description="Helical" evidence="1">
    <location>
        <begin position="12"/>
        <end position="33"/>
    </location>
</feature>
<protein>
    <recommendedName>
        <fullName evidence="4">NADH dehydrogenase subunit 6</fullName>
    </recommendedName>
</protein>
<dbReference type="EMBL" id="CP111022">
    <property type="protein sequence ID" value="WAR19101.1"/>
    <property type="molecule type" value="Genomic_DNA"/>
</dbReference>
<keyword evidence="1" id="KW-1133">Transmembrane helix</keyword>
<keyword evidence="1" id="KW-0812">Transmembrane</keyword>
<evidence type="ECO:0000313" key="2">
    <source>
        <dbReference type="EMBL" id="WAR19101.1"/>
    </source>
</evidence>
<proteinExistence type="predicted"/>
<evidence type="ECO:0000313" key="3">
    <source>
        <dbReference type="Proteomes" id="UP001164746"/>
    </source>
</evidence>
<feature type="transmembrane region" description="Helical" evidence="1">
    <location>
        <begin position="66"/>
        <end position="87"/>
    </location>
</feature>
<evidence type="ECO:0000256" key="1">
    <source>
        <dbReference type="SAM" id="Phobius"/>
    </source>
</evidence>